<comment type="caution">
    <text evidence="1">The sequence shown here is derived from an EMBL/GenBank/DDBJ whole genome shotgun (WGS) entry which is preliminary data.</text>
</comment>
<proteinExistence type="predicted"/>
<reference evidence="1 2" key="1">
    <citation type="submission" date="2020-05" db="EMBL/GenBank/DDBJ databases">
        <title>Azospirillum oleiclasticum sp. nov, a nitrogen-fixing and heavy crude oil-emulsifying bacterium isolated from the crude oil of Yumen Oilfield.</title>
        <authorList>
            <person name="Wu D."/>
            <person name="Cai M."/>
            <person name="Zhang X."/>
        </authorList>
    </citation>
    <scope>NUCLEOTIDE SEQUENCE [LARGE SCALE GENOMIC DNA]</scope>
    <source>
        <strain evidence="1 2">ROY-1-1-2</strain>
    </source>
</reference>
<organism evidence="1 2">
    <name type="scientific">Azospirillum oleiclasticum</name>
    <dbReference type="NCBI Taxonomy" id="2735135"/>
    <lineage>
        <taxon>Bacteria</taxon>
        <taxon>Pseudomonadati</taxon>
        <taxon>Pseudomonadota</taxon>
        <taxon>Alphaproteobacteria</taxon>
        <taxon>Rhodospirillales</taxon>
        <taxon>Azospirillaceae</taxon>
        <taxon>Azospirillum</taxon>
    </lineage>
</organism>
<sequence>MSVTFASNWQDPTGIVVLDHLVVQRVLWQAPEPVGSVARAKRGTRDCFVMRVRSPLHGLANRSLQGTELMVELSGEEMPTARYRIRLALVPSNPMILDVTPESIPE</sequence>
<accession>A0ABX2TBD6</accession>
<name>A0ABX2TBD6_9PROT</name>
<protein>
    <submittedName>
        <fullName evidence="1">Uncharacterized protein</fullName>
    </submittedName>
</protein>
<dbReference type="RefSeq" id="WP_180283373.1">
    <property type="nucleotide sequence ID" value="NZ_JABFDB010000012.1"/>
</dbReference>
<dbReference type="EMBL" id="JABFDB010000012">
    <property type="protein sequence ID" value="NYZ21600.1"/>
    <property type="molecule type" value="Genomic_DNA"/>
</dbReference>
<evidence type="ECO:0000313" key="2">
    <source>
        <dbReference type="Proteomes" id="UP000584642"/>
    </source>
</evidence>
<gene>
    <name evidence="1" type="ORF">HND93_17955</name>
</gene>
<keyword evidence="2" id="KW-1185">Reference proteome</keyword>
<dbReference type="Proteomes" id="UP000584642">
    <property type="component" value="Unassembled WGS sequence"/>
</dbReference>
<evidence type="ECO:0000313" key="1">
    <source>
        <dbReference type="EMBL" id="NYZ21600.1"/>
    </source>
</evidence>